<dbReference type="AlphaFoldDB" id="J0W6L5"/>
<reference evidence="1 2" key="1">
    <citation type="submission" date="2012-02" db="EMBL/GenBank/DDBJ databases">
        <title>Improved High-Quality Draft Sequence of Rhizobium leguminosarum bv. trifolii WSM2297.</title>
        <authorList>
            <consortium name="US DOE Joint Genome Institute"/>
            <person name="Lucas S."/>
            <person name="Han J."/>
            <person name="Lapidus A."/>
            <person name="Cheng J.-F."/>
            <person name="Goodwin L."/>
            <person name="Pitluck S."/>
            <person name="Peters L."/>
            <person name="Ovchinnikova G."/>
            <person name="Zhang X."/>
            <person name="Detter J.C."/>
            <person name="Han C."/>
            <person name="Tapia R."/>
            <person name="Land M."/>
            <person name="Hauser L."/>
            <person name="Kyrpides N."/>
            <person name="Ivanova N."/>
            <person name="Pagani I."/>
            <person name="Brau L."/>
            <person name="Yates R."/>
            <person name="O'Hara G."/>
            <person name="Rui T."/>
            <person name="Howieson J."/>
            <person name="Reeve W."/>
            <person name="Woyke T."/>
        </authorList>
    </citation>
    <scope>NUCLEOTIDE SEQUENCE [LARGE SCALE GENOMIC DNA]</scope>
    <source>
        <strain evidence="1 2">WSM2297</strain>
    </source>
</reference>
<proteinExistence type="predicted"/>
<dbReference type="OrthoDB" id="7246087at2"/>
<sequence>MKARRRLLFASCFLIGPFSELATGSGVGIVGTMLLLRRLDLEPVYLMALSLLSRTTILWHGQSCICRRRAFSRTDPTALAVNASFF</sequence>
<accession>J0W6L5</accession>
<evidence type="ECO:0000313" key="2">
    <source>
        <dbReference type="Proteomes" id="UP000005732"/>
    </source>
</evidence>
<dbReference type="Proteomes" id="UP000005732">
    <property type="component" value="Unassembled WGS sequence"/>
</dbReference>
<organism evidence="1 2">
    <name type="scientific">Rhizobium leguminosarum bv. trifolii WSM2297</name>
    <dbReference type="NCBI Taxonomy" id="754762"/>
    <lineage>
        <taxon>Bacteria</taxon>
        <taxon>Pseudomonadati</taxon>
        <taxon>Pseudomonadota</taxon>
        <taxon>Alphaproteobacteria</taxon>
        <taxon>Hyphomicrobiales</taxon>
        <taxon>Rhizobiaceae</taxon>
        <taxon>Rhizobium/Agrobacterium group</taxon>
        <taxon>Rhizobium</taxon>
    </lineage>
</organism>
<dbReference type="HOGENOM" id="CLU_2495714_0_0_5"/>
<gene>
    <name evidence="1" type="ORF">Rleg4DRAFT_2452</name>
</gene>
<dbReference type="EMBL" id="JH719395">
    <property type="protein sequence ID" value="EJC80793.1"/>
    <property type="molecule type" value="Genomic_DNA"/>
</dbReference>
<name>J0W6L5_RHILT</name>
<protein>
    <submittedName>
        <fullName evidence="1">Uncharacterized protein</fullName>
    </submittedName>
</protein>
<evidence type="ECO:0000313" key="1">
    <source>
        <dbReference type="EMBL" id="EJC80793.1"/>
    </source>
</evidence>
<dbReference type="RefSeq" id="WP_003581602.1">
    <property type="nucleotide sequence ID" value="NZ_JH719395.1"/>
</dbReference>